<reference evidence="1 2" key="1">
    <citation type="submission" date="2018-05" db="EMBL/GenBank/DDBJ databases">
        <title>Evolution of GPA BGCs.</title>
        <authorList>
            <person name="Waglechner N."/>
            <person name="Wright G.D."/>
        </authorList>
    </citation>
    <scope>NUCLEOTIDE SEQUENCE [LARGE SCALE GENOMIC DNA]</scope>
    <source>
        <strain evidence="1 2">A82846</strain>
    </source>
</reference>
<name>A0A428YNS7_KIBAR</name>
<dbReference type="EMBL" id="QHKI01000068">
    <property type="protein sequence ID" value="RSM70030.1"/>
    <property type="molecule type" value="Genomic_DNA"/>
</dbReference>
<dbReference type="OrthoDB" id="3481051at2"/>
<accession>A0A428YNS7</accession>
<sequence length="129" mass="13892">MARHGDDDEPFVRPFGLTGGRTVPSRSDLDLTTQVMVAAGADQQARAGHRHLLAMSPEMQTIMDLAPRPIAIAELAARMALPLTTVQILVSDLVDDGRLTISPGLQAADSHGQTRLDFLQRVRDGLINA</sequence>
<proteinExistence type="predicted"/>
<dbReference type="RefSeq" id="WP_037272110.1">
    <property type="nucleotide sequence ID" value="NZ_QHKI01000068.1"/>
</dbReference>
<comment type="caution">
    <text evidence="1">The sequence shown here is derived from an EMBL/GenBank/DDBJ whole genome shotgun (WGS) entry which is preliminary data.</text>
</comment>
<dbReference type="Proteomes" id="UP000287547">
    <property type="component" value="Unassembled WGS sequence"/>
</dbReference>
<dbReference type="InterPro" id="IPR007995">
    <property type="entry name" value="DUF742"/>
</dbReference>
<evidence type="ECO:0000313" key="1">
    <source>
        <dbReference type="EMBL" id="RSM70030.1"/>
    </source>
</evidence>
<protein>
    <submittedName>
        <fullName evidence="1">DUF742 domain-containing protein</fullName>
    </submittedName>
</protein>
<organism evidence="1 2">
    <name type="scientific">Kibdelosporangium aridum</name>
    <dbReference type="NCBI Taxonomy" id="2030"/>
    <lineage>
        <taxon>Bacteria</taxon>
        <taxon>Bacillati</taxon>
        <taxon>Actinomycetota</taxon>
        <taxon>Actinomycetes</taxon>
        <taxon>Pseudonocardiales</taxon>
        <taxon>Pseudonocardiaceae</taxon>
        <taxon>Kibdelosporangium</taxon>
    </lineage>
</organism>
<dbReference type="PANTHER" id="PTHR36221:SF1">
    <property type="entry name" value="DUF742 DOMAIN-CONTAINING PROTEIN"/>
    <property type="match status" value="1"/>
</dbReference>
<dbReference type="AlphaFoldDB" id="A0A428YNS7"/>
<dbReference type="Pfam" id="PF05331">
    <property type="entry name" value="DUF742"/>
    <property type="match status" value="1"/>
</dbReference>
<evidence type="ECO:0000313" key="2">
    <source>
        <dbReference type="Proteomes" id="UP000287547"/>
    </source>
</evidence>
<gene>
    <name evidence="1" type="ORF">DMH04_45345</name>
</gene>
<dbReference type="PANTHER" id="PTHR36221">
    <property type="entry name" value="DUF742 DOMAIN-CONTAINING PROTEIN"/>
    <property type="match status" value="1"/>
</dbReference>